<evidence type="ECO:0000313" key="3">
    <source>
        <dbReference type="Proteomes" id="UP000179219"/>
    </source>
</evidence>
<dbReference type="EMBL" id="MGFP01000033">
    <property type="protein sequence ID" value="OGM08996.1"/>
    <property type="molecule type" value="Genomic_DNA"/>
</dbReference>
<keyword evidence="1" id="KW-0812">Transmembrane</keyword>
<organism evidence="2 3">
    <name type="scientific">Candidatus Woesebacteria bacterium RBG_13_34_9</name>
    <dbReference type="NCBI Taxonomy" id="1802477"/>
    <lineage>
        <taxon>Bacteria</taxon>
        <taxon>Candidatus Woeseibacteriota</taxon>
    </lineage>
</organism>
<gene>
    <name evidence="2" type="ORF">A2159_01235</name>
</gene>
<protein>
    <recommendedName>
        <fullName evidence="4">Type II secretion system protein GspG C-terminal domain-containing protein</fullName>
    </recommendedName>
</protein>
<dbReference type="PROSITE" id="PS00409">
    <property type="entry name" value="PROKAR_NTER_METHYL"/>
    <property type="match status" value="1"/>
</dbReference>
<evidence type="ECO:0000313" key="2">
    <source>
        <dbReference type="EMBL" id="OGM08996.1"/>
    </source>
</evidence>
<dbReference type="NCBIfam" id="TIGR02532">
    <property type="entry name" value="IV_pilin_GFxxxE"/>
    <property type="match status" value="1"/>
</dbReference>
<evidence type="ECO:0008006" key="4">
    <source>
        <dbReference type="Google" id="ProtNLM"/>
    </source>
</evidence>
<keyword evidence="1" id="KW-0472">Membrane</keyword>
<dbReference type="Pfam" id="PF07963">
    <property type="entry name" value="N_methyl"/>
    <property type="match status" value="1"/>
</dbReference>
<dbReference type="SUPFAM" id="SSF54523">
    <property type="entry name" value="Pili subunits"/>
    <property type="match status" value="1"/>
</dbReference>
<feature type="transmembrane region" description="Helical" evidence="1">
    <location>
        <begin position="6"/>
        <end position="32"/>
    </location>
</feature>
<dbReference type="Gene3D" id="3.30.700.10">
    <property type="entry name" value="Glycoprotein, Type 4 Pilin"/>
    <property type="match status" value="1"/>
</dbReference>
<dbReference type="Proteomes" id="UP000179219">
    <property type="component" value="Unassembled WGS sequence"/>
</dbReference>
<dbReference type="AlphaFoldDB" id="A0A1F7X1P0"/>
<name>A0A1F7X1P0_9BACT</name>
<comment type="caution">
    <text evidence="2">The sequence shown here is derived from an EMBL/GenBank/DDBJ whole genome shotgun (WGS) entry which is preliminary data.</text>
</comment>
<accession>A0A1F7X1P0</accession>
<dbReference type="InterPro" id="IPR012902">
    <property type="entry name" value="N_methyl_site"/>
</dbReference>
<evidence type="ECO:0000256" key="1">
    <source>
        <dbReference type="SAM" id="Phobius"/>
    </source>
</evidence>
<dbReference type="InterPro" id="IPR045584">
    <property type="entry name" value="Pilin-like"/>
</dbReference>
<sequence>MEKKLFHGFTLIELLVIMAVISTLATVLFVIVNPAEMTRRARDSRRISDLSTIKRAIDLAIADKKVLPDTSGFINVDATSDVGNFGGSGFDLHKYLSVIPQDPKNGATGNVQVIGASCTKGSVGSDTISYKFWSDGDTYILKSYLESLTNCETVQNDGNNNATYELGTEPGLDAI</sequence>
<keyword evidence="1" id="KW-1133">Transmembrane helix</keyword>
<proteinExistence type="predicted"/>
<reference evidence="2 3" key="1">
    <citation type="journal article" date="2016" name="Nat. Commun.">
        <title>Thousands of microbial genomes shed light on interconnected biogeochemical processes in an aquifer system.</title>
        <authorList>
            <person name="Anantharaman K."/>
            <person name="Brown C.T."/>
            <person name="Hug L.A."/>
            <person name="Sharon I."/>
            <person name="Castelle C.J."/>
            <person name="Probst A.J."/>
            <person name="Thomas B.C."/>
            <person name="Singh A."/>
            <person name="Wilkins M.J."/>
            <person name="Karaoz U."/>
            <person name="Brodie E.L."/>
            <person name="Williams K.H."/>
            <person name="Hubbard S.S."/>
            <person name="Banfield J.F."/>
        </authorList>
    </citation>
    <scope>NUCLEOTIDE SEQUENCE [LARGE SCALE GENOMIC DNA]</scope>
</reference>